<sequence>MRRNAGFTLIEMMVAMAIGLIVIGAVTGLVLSIIRSNNETIQATRLTQELRATAAVIMGDIKRAGGVVDPLTAATANAGKPLNPFATISSTAGCLRYAYANGAGGEFHAISVRDGAVFLDAAPTAADATCDGGTRLSSSFVTINTLTFARTGRRIEVVMQGSLTSHPTIRRTFSQMVFVRSVAGS</sequence>
<dbReference type="InterPro" id="IPR045584">
    <property type="entry name" value="Pilin-like"/>
</dbReference>
<dbReference type="Pfam" id="PF07963">
    <property type="entry name" value="N_methyl"/>
    <property type="match status" value="1"/>
</dbReference>
<comment type="caution">
    <text evidence="2">The sequence shown here is derived from an EMBL/GenBank/DDBJ whole genome shotgun (WGS) entry which is preliminary data.</text>
</comment>
<evidence type="ECO:0000256" key="1">
    <source>
        <dbReference type="SAM" id="Phobius"/>
    </source>
</evidence>
<feature type="transmembrane region" description="Helical" evidence="1">
    <location>
        <begin position="12"/>
        <end position="34"/>
    </location>
</feature>
<keyword evidence="3" id="KW-1185">Reference proteome</keyword>
<dbReference type="NCBIfam" id="TIGR02532">
    <property type="entry name" value="IV_pilin_GFxxxE"/>
    <property type="match status" value="1"/>
</dbReference>
<dbReference type="RefSeq" id="WP_386669166.1">
    <property type="nucleotide sequence ID" value="NZ_JBHLTG010000003.1"/>
</dbReference>
<dbReference type="Proteomes" id="UP001589896">
    <property type="component" value="Unassembled WGS sequence"/>
</dbReference>
<keyword evidence="1" id="KW-0472">Membrane</keyword>
<dbReference type="SUPFAM" id="SSF54523">
    <property type="entry name" value="Pili subunits"/>
    <property type="match status" value="1"/>
</dbReference>
<name>A0ABV6RPI9_9GAMM</name>
<dbReference type="InterPro" id="IPR012902">
    <property type="entry name" value="N_methyl_site"/>
</dbReference>
<dbReference type="PROSITE" id="PS00409">
    <property type="entry name" value="PROKAR_NTER_METHYL"/>
    <property type="match status" value="1"/>
</dbReference>
<proteinExistence type="predicted"/>
<gene>
    <name evidence="2" type="ORF">ACFFGH_13730</name>
</gene>
<accession>A0ABV6RPI9</accession>
<organism evidence="2 3">
    <name type="scientific">Lysobacter korlensis</name>
    <dbReference type="NCBI Taxonomy" id="553636"/>
    <lineage>
        <taxon>Bacteria</taxon>
        <taxon>Pseudomonadati</taxon>
        <taxon>Pseudomonadota</taxon>
        <taxon>Gammaproteobacteria</taxon>
        <taxon>Lysobacterales</taxon>
        <taxon>Lysobacteraceae</taxon>
        <taxon>Lysobacter</taxon>
    </lineage>
</organism>
<evidence type="ECO:0000313" key="3">
    <source>
        <dbReference type="Proteomes" id="UP001589896"/>
    </source>
</evidence>
<evidence type="ECO:0000313" key="2">
    <source>
        <dbReference type="EMBL" id="MFC0678905.1"/>
    </source>
</evidence>
<dbReference type="EMBL" id="JBHLTG010000003">
    <property type="protein sequence ID" value="MFC0678905.1"/>
    <property type="molecule type" value="Genomic_DNA"/>
</dbReference>
<keyword evidence="1" id="KW-0812">Transmembrane</keyword>
<protein>
    <submittedName>
        <fullName evidence="2">PilW family protein</fullName>
    </submittedName>
</protein>
<reference evidence="2 3" key="1">
    <citation type="submission" date="2024-09" db="EMBL/GenBank/DDBJ databases">
        <authorList>
            <person name="Sun Q."/>
            <person name="Mori K."/>
        </authorList>
    </citation>
    <scope>NUCLEOTIDE SEQUENCE [LARGE SCALE GENOMIC DNA]</scope>
    <source>
        <strain evidence="2 3">KCTC 23076</strain>
    </source>
</reference>
<keyword evidence="1" id="KW-1133">Transmembrane helix</keyword>